<dbReference type="GeneID" id="110198131"/>
<evidence type="ECO:0000313" key="2">
    <source>
        <dbReference type="Proteomes" id="UP000515140"/>
    </source>
</evidence>
<evidence type="ECO:0000313" key="3">
    <source>
        <dbReference type="RefSeq" id="XP_020827953.1"/>
    </source>
</evidence>
<reference evidence="3 4" key="1">
    <citation type="submission" date="2025-04" db="UniProtKB">
        <authorList>
            <consortium name="RefSeq"/>
        </authorList>
    </citation>
    <scope>IDENTIFICATION</scope>
    <source>
        <tissue evidence="3 4">Spleen</tissue>
    </source>
</reference>
<name>A0A6P5J3M7_PHACI</name>
<gene>
    <name evidence="3 4" type="primary">MRO</name>
</gene>
<protein>
    <submittedName>
        <fullName evidence="3 4">Protein maestro isoform X1</fullName>
    </submittedName>
</protein>
<proteinExistence type="predicted"/>
<dbReference type="RefSeq" id="XP_020827958.1">
    <property type="nucleotide sequence ID" value="XM_020972299.1"/>
</dbReference>
<organism evidence="2 4">
    <name type="scientific">Phascolarctos cinereus</name>
    <name type="common">Koala</name>
    <dbReference type="NCBI Taxonomy" id="38626"/>
    <lineage>
        <taxon>Eukaryota</taxon>
        <taxon>Metazoa</taxon>
        <taxon>Chordata</taxon>
        <taxon>Craniata</taxon>
        <taxon>Vertebrata</taxon>
        <taxon>Euteleostomi</taxon>
        <taxon>Mammalia</taxon>
        <taxon>Metatheria</taxon>
        <taxon>Diprotodontia</taxon>
        <taxon>Phascolarctidae</taxon>
        <taxon>Phascolarctos</taxon>
    </lineage>
</organism>
<dbReference type="InterPro" id="IPR045206">
    <property type="entry name" value="Maestro_heat-like_prot"/>
</dbReference>
<keyword evidence="2" id="KW-1185">Reference proteome</keyword>
<dbReference type="GeneTree" id="ENSGT00940000161642"/>
<evidence type="ECO:0000259" key="1">
    <source>
        <dbReference type="Pfam" id="PF23227"/>
    </source>
</evidence>
<dbReference type="AlphaFoldDB" id="A0A6P5J3M7"/>
<sequence length="439" mass="50393">MGKLYEVITFSYPSGTHRVISRVTMRQFSMGAPAGTHHITTSQPRIWELGSFLHQGLRSALRFCQDLDSLRSGVTWLNEATDVNHGRELTAVTGRIFLCLLDMDQRKLSFVIMSNAISLLEYPQLEGIVAVLLSKPMLFVSFPFEVPEGKPDQAARKIMSFRLEEKSSWALLEPPQLHYAGALILAKSMDQSLREIPSDHLPEPSSQTKKQRISRKSFFSKISWKFRLHNREPLKNVFYLLAERARDSNTKRRHMAIKGLGNMAYEAPDKVKKYKKILLDSLVHGLYDPVSSEIIYESVKALIIILGKIKGKGLGSFFIDITLQTRTLLDDENDSLRYSAFILFGQLAAFAGWKWKKFFTSQVKRTRDSLLVHLRDGNPHVATACRTAFHACSPFLRLKKESLEYTIQAQEEQRNPKLYRQLSYYHPELLQFFYANKIL</sequence>
<accession>A0A6P5J3M7</accession>
<dbReference type="GO" id="GO:0005737">
    <property type="term" value="C:cytoplasm"/>
    <property type="evidence" value="ECO:0007669"/>
    <property type="project" value="TreeGrafter"/>
</dbReference>
<dbReference type="PANTHER" id="PTHR23120:SF39">
    <property type="entry name" value="MAESTRO"/>
    <property type="match status" value="1"/>
</dbReference>
<dbReference type="CTD" id="83876"/>
<dbReference type="Proteomes" id="UP000515140">
    <property type="component" value="Unplaced"/>
</dbReference>
<dbReference type="SUPFAM" id="SSF48371">
    <property type="entry name" value="ARM repeat"/>
    <property type="match status" value="1"/>
</dbReference>
<dbReference type="RefSeq" id="XP_020827953.1">
    <property type="nucleotide sequence ID" value="XM_020972294.1"/>
</dbReference>
<feature type="domain" description="Maestro/Maestro-like HEAT-repeats" evidence="1">
    <location>
        <begin position="240"/>
        <end position="436"/>
    </location>
</feature>
<dbReference type="InterPro" id="IPR016024">
    <property type="entry name" value="ARM-type_fold"/>
</dbReference>
<evidence type="ECO:0000313" key="4">
    <source>
        <dbReference type="RefSeq" id="XP_020827958.1"/>
    </source>
</evidence>
<dbReference type="InterPro" id="IPR011989">
    <property type="entry name" value="ARM-like"/>
</dbReference>
<dbReference type="Gene3D" id="1.25.10.10">
    <property type="entry name" value="Leucine-rich Repeat Variant"/>
    <property type="match status" value="1"/>
</dbReference>
<dbReference type="InterPro" id="IPR055406">
    <property type="entry name" value="HEAT_Maestro"/>
</dbReference>
<dbReference type="PANTHER" id="PTHR23120">
    <property type="entry name" value="MAESTRO-RELATED HEAT DOMAIN-CONTAINING"/>
    <property type="match status" value="1"/>
</dbReference>
<dbReference type="Pfam" id="PF23227">
    <property type="entry name" value="HEAT_MROH2B_C"/>
    <property type="match status" value="1"/>
</dbReference>
<dbReference type="KEGG" id="pcw:110198131"/>